<evidence type="ECO:0000313" key="2">
    <source>
        <dbReference type="Proteomes" id="UP000036681"/>
    </source>
</evidence>
<proteinExistence type="predicted"/>
<dbReference type="AlphaFoldDB" id="A0A0M3HWU0"/>
<dbReference type="Proteomes" id="UP000036681">
    <property type="component" value="Unplaced"/>
</dbReference>
<reference evidence="3" key="1">
    <citation type="submission" date="2017-02" db="UniProtKB">
        <authorList>
            <consortium name="WormBaseParasite"/>
        </authorList>
    </citation>
    <scope>IDENTIFICATION</scope>
</reference>
<feature type="region of interest" description="Disordered" evidence="1">
    <location>
        <begin position="207"/>
        <end position="235"/>
    </location>
</feature>
<evidence type="ECO:0000256" key="1">
    <source>
        <dbReference type="SAM" id="MobiDB-lite"/>
    </source>
</evidence>
<dbReference type="WBParaSite" id="ALUE_0000766801-mRNA-1">
    <property type="protein sequence ID" value="ALUE_0000766801-mRNA-1"/>
    <property type="gene ID" value="ALUE_0000766801"/>
</dbReference>
<feature type="region of interest" description="Disordered" evidence="1">
    <location>
        <begin position="289"/>
        <end position="310"/>
    </location>
</feature>
<name>A0A0M3HWU0_ASCLU</name>
<accession>A0A0M3HWU0</accession>
<evidence type="ECO:0000313" key="3">
    <source>
        <dbReference type="WBParaSite" id="ALUE_0000766801-mRNA-1"/>
    </source>
</evidence>
<organism evidence="2 3">
    <name type="scientific">Ascaris lumbricoides</name>
    <name type="common">Giant roundworm</name>
    <dbReference type="NCBI Taxonomy" id="6252"/>
    <lineage>
        <taxon>Eukaryota</taxon>
        <taxon>Metazoa</taxon>
        <taxon>Ecdysozoa</taxon>
        <taxon>Nematoda</taxon>
        <taxon>Chromadorea</taxon>
        <taxon>Rhabditida</taxon>
        <taxon>Spirurina</taxon>
        <taxon>Ascaridomorpha</taxon>
        <taxon>Ascaridoidea</taxon>
        <taxon>Ascarididae</taxon>
        <taxon>Ascaris</taxon>
    </lineage>
</organism>
<sequence>MHTFGRRRVTRAHIAHQRYHPYSSRRRGPYIDEDDFIDHMDDDFHSDKYEPFEEEETDDDGMRRLFFVFVSRQPCSFLPREWHCTRQISREVSDRIVIAVLSNQDLLLSSTLAKTAQNNRRKARKWLEIVEGLASVYPDQPLSIKTVKKNFDYSKRRVRAARRRYEFALNHSGDGPQPVDPTLSFSVAERMLDMYLRSSTIPPVTSVAPRSLKVEETTPPVDDETPDGPSTSRADDIPLQAASILDQHLAAEEADDTNRKRRLYDKLEAFLDAAIPLLHGISQHFGFSTSQSSQQHTHDNCVPSTNGNVV</sequence>
<protein>
    <submittedName>
        <fullName evidence="3">MADF domain-containing protein</fullName>
    </submittedName>
</protein>
<keyword evidence="2" id="KW-1185">Reference proteome</keyword>